<dbReference type="EMBL" id="SGXA01000001">
    <property type="protein sequence ID" value="RZS76503.1"/>
    <property type="molecule type" value="Genomic_DNA"/>
</dbReference>
<reference evidence="1 2" key="1">
    <citation type="submission" date="2019-02" db="EMBL/GenBank/DDBJ databases">
        <title>Genomic Encyclopedia of Type Strains, Phase IV (KMG-IV): sequencing the most valuable type-strain genomes for metagenomic binning, comparative biology and taxonomic classification.</title>
        <authorList>
            <person name="Goeker M."/>
        </authorList>
    </citation>
    <scope>NUCLEOTIDE SEQUENCE [LARGE SCALE GENOMIC DNA]</scope>
    <source>
        <strain evidence="1 2">DSM 18116</strain>
    </source>
</reference>
<dbReference type="RefSeq" id="WP_130540799.1">
    <property type="nucleotide sequence ID" value="NZ_CP042431.1"/>
</dbReference>
<dbReference type="AlphaFoldDB" id="A0A4Q7N610"/>
<accession>A0A4Q7N610</accession>
<comment type="caution">
    <text evidence="1">The sequence shown here is derived from an EMBL/GenBank/DDBJ whole genome shotgun (WGS) entry which is preliminary data.</text>
</comment>
<organism evidence="1 2">
    <name type="scientific">Pseudobacter ginsenosidimutans</name>
    <dbReference type="NCBI Taxonomy" id="661488"/>
    <lineage>
        <taxon>Bacteria</taxon>
        <taxon>Pseudomonadati</taxon>
        <taxon>Bacteroidota</taxon>
        <taxon>Chitinophagia</taxon>
        <taxon>Chitinophagales</taxon>
        <taxon>Chitinophagaceae</taxon>
        <taxon>Pseudobacter</taxon>
    </lineage>
</organism>
<dbReference type="PROSITE" id="PS51257">
    <property type="entry name" value="PROKAR_LIPOPROTEIN"/>
    <property type="match status" value="1"/>
</dbReference>
<protein>
    <submittedName>
        <fullName evidence="1">Uncharacterized protein</fullName>
    </submittedName>
</protein>
<evidence type="ECO:0000313" key="2">
    <source>
        <dbReference type="Proteomes" id="UP000293874"/>
    </source>
</evidence>
<dbReference type="Proteomes" id="UP000293874">
    <property type="component" value="Unassembled WGS sequence"/>
</dbReference>
<keyword evidence="2" id="KW-1185">Reference proteome</keyword>
<sequence length="260" mass="30454">MQHVFRSAATFLAIGVAFLSVSCNKKAEVQKLAGDAAANYWPDQRYCNIDSIKITNENRWYKFSYNSFGNPVSIITNNTSTGNPNWFFYYDANRRMNKYIRMYDNQGDYFETFKKFVYGPGNRVTYDSSWVFGIVVNGEPTNYVASQVTTYYYDSLGRISRTWTAFIEFPGEGFEKTYNYDANGNLIKPGITYDNRNNIHNTNNWWRLIDKDYSKNNPYRASSYIGYLLPRDFFSDLNTNYRYFLDIDMPHATFTYQCGN</sequence>
<dbReference type="OrthoDB" id="636957at2"/>
<gene>
    <name evidence="1" type="ORF">EV199_2388</name>
</gene>
<proteinExistence type="predicted"/>
<evidence type="ECO:0000313" key="1">
    <source>
        <dbReference type="EMBL" id="RZS76503.1"/>
    </source>
</evidence>
<name>A0A4Q7N610_9BACT</name>